<evidence type="ECO:0008006" key="3">
    <source>
        <dbReference type="Google" id="ProtNLM"/>
    </source>
</evidence>
<dbReference type="EMBL" id="JAINUL010000001">
    <property type="protein sequence ID" value="MCC0098118.1"/>
    <property type="molecule type" value="Genomic_DNA"/>
</dbReference>
<dbReference type="InterPro" id="IPR029058">
    <property type="entry name" value="AB_hydrolase_fold"/>
</dbReference>
<dbReference type="Gene3D" id="3.40.50.1820">
    <property type="entry name" value="alpha/beta hydrolase"/>
    <property type="match status" value="1"/>
</dbReference>
<name>A0ABS8EAR2_9ACTN</name>
<proteinExistence type="predicted"/>
<accession>A0ABS8EAR2</accession>
<comment type="caution">
    <text evidence="1">The sequence shown here is derived from an EMBL/GenBank/DDBJ whole genome shotgun (WGS) entry which is preliminary data.</text>
</comment>
<dbReference type="SUPFAM" id="SSF53474">
    <property type="entry name" value="alpha/beta-Hydrolases"/>
    <property type="match status" value="1"/>
</dbReference>
<dbReference type="Proteomes" id="UP001520654">
    <property type="component" value="Unassembled WGS sequence"/>
</dbReference>
<keyword evidence="2" id="KW-1185">Reference proteome</keyword>
<protein>
    <recommendedName>
        <fullName evidence="3">Alpha/beta hydrolase</fullName>
    </recommendedName>
</protein>
<organism evidence="1 2">
    <name type="scientific">Streptomyces flavotricini</name>
    <dbReference type="NCBI Taxonomy" id="66888"/>
    <lineage>
        <taxon>Bacteria</taxon>
        <taxon>Bacillati</taxon>
        <taxon>Actinomycetota</taxon>
        <taxon>Actinomycetes</taxon>
        <taxon>Kitasatosporales</taxon>
        <taxon>Streptomycetaceae</taxon>
        <taxon>Streptomyces</taxon>
    </lineage>
</organism>
<dbReference type="RefSeq" id="WP_229339593.1">
    <property type="nucleotide sequence ID" value="NZ_JAINUL010000001.1"/>
</dbReference>
<reference evidence="1 2" key="1">
    <citation type="submission" date="2021-08" db="EMBL/GenBank/DDBJ databases">
        <title>Genomic Architecture of Streptomyces flavotricini NGL1 and Streptomyces erythrochromogenes HMS4 With Differential Plant Beneficial attributes and laccase production capabilities.</title>
        <authorList>
            <person name="Salwan R."/>
            <person name="Kaur R."/>
            <person name="Sharma V."/>
        </authorList>
    </citation>
    <scope>NUCLEOTIDE SEQUENCE [LARGE SCALE GENOMIC DNA]</scope>
    <source>
        <strain evidence="1 2">NGL1</strain>
    </source>
</reference>
<sequence>MERQHTETGAASGLLPGIERALGAAGATRIEGSGWTRLTLRLAGSRLTVDVVADTRRPPRGIAYLLPGGGLNFAADFFTPGGPDDHNLAHLLRRRGLLVVGVTPREDAATAAEITASWGLAAHRRDLAGVVRALDSVRALPYAYAGHSAGAALALDAASHDESPRLRRVLVLDTTGPYTGDLALRAAATRDAYADQLARGTYATDPGLAALISRAVTDPAGPSQAPWPPDPELRFTHAGLAHFALIRTAALPGPANWIYARGHSAGEYAFGATPAGDRFALARTPLTTWHAATSALGSGLVPTALMRDLAAIWAGDGTTYRIAWERIRAEVVWVNTALGRGDHPRGADLIRAAGNDRVTFTVVPGYGHGDAVWSRTAAADVWSLF</sequence>
<gene>
    <name evidence="1" type="ORF">K7B10_25760</name>
</gene>
<evidence type="ECO:0000313" key="2">
    <source>
        <dbReference type="Proteomes" id="UP001520654"/>
    </source>
</evidence>
<evidence type="ECO:0000313" key="1">
    <source>
        <dbReference type="EMBL" id="MCC0098118.1"/>
    </source>
</evidence>